<keyword evidence="1" id="KW-1133">Transmembrane helix</keyword>
<dbReference type="EMBL" id="MN740581">
    <property type="protein sequence ID" value="QHU34844.1"/>
    <property type="molecule type" value="Genomic_DNA"/>
</dbReference>
<accession>A0A6C0LZ44</accession>
<evidence type="ECO:0000256" key="1">
    <source>
        <dbReference type="SAM" id="Phobius"/>
    </source>
</evidence>
<dbReference type="SUPFAM" id="SSF49899">
    <property type="entry name" value="Concanavalin A-like lectins/glucanases"/>
    <property type="match status" value="1"/>
</dbReference>
<sequence>MEEAKNEGLPNNKEGILASVTDSINKTIDTVTNVANFTPSEPVKKVEVASNTIANTTAESIENVKTAITNILNVNENIFYLIILALIIAIIAGYTLYYIITDNVLYQQKVEVSGTDVPVICNELSYFKIDKMLPNSNGIKRTYSFWIYINDINQYNGSYRHIAHIGSKHQQIKDSSPYIFLDSKSNKIHVRFSPKDDPLLLTSTLNEQDEKDPSKLLKFGDEQNACGITINYVPIQRWVHVAIVISDVNGGFLYTYIDGELADVVKASDANLNLHELNFENIGNLYVGGSISNTQINTTGFSGLISKFTIYNYDLNKNDIYKEYNKGPLNGLLASIGIPNYGLRNPIYKLNNAY</sequence>
<dbReference type="AlphaFoldDB" id="A0A6C0LZ44"/>
<feature type="transmembrane region" description="Helical" evidence="1">
    <location>
        <begin position="78"/>
        <end position="100"/>
    </location>
</feature>
<reference evidence="2" key="1">
    <citation type="journal article" date="2020" name="Nature">
        <title>Giant virus diversity and host interactions through global metagenomics.</title>
        <authorList>
            <person name="Schulz F."/>
            <person name="Roux S."/>
            <person name="Paez-Espino D."/>
            <person name="Jungbluth S."/>
            <person name="Walsh D.A."/>
            <person name="Denef V.J."/>
            <person name="McMahon K.D."/>
            <person name="Konstantinidis K.T."/>
            <person name="Eloe-Fadrosh E.A."/>
            <person name="Kyrpides N.C."/>
            <person name="Woyke T."/>
        </authorList>
    </citation>
    <scope>NUCLEOTIDE SEQUENCE</scope>
    <source>
        <strain evidence="2">GVMAG-S-1017244-22</strain>
    </source>
</reference>
<protein>
    <recommendedName>
        <fullName evidence="3">LamG-like jellyroll fold domain-containing protein</fullName>
    </recommendedName>
</protein>
<dbReference type="InterPro" id="IPR013320">
    <property type="entry name" value="ConA-like_dom_sf"/>
</dbReference>
<evidence type="ECO:0008006" key="3">
    <source>
        <dbReference type="Google" id="ProtNLM"/>
    </source>
</evidence>
<evidence type="ECO:0000313" key="2">
    <source>
        <dbReference type="EMBL" id="QHU34844.1"/>
    </source>
</evidence>
<name>A0A6C0LZ44_9ZZZZ</name>
<proteinExistence type="predicted"/>
<dbReference type="Pfam" id="PF13385">
    <property type="entry name" value="Laminin_G_3"/>
    <property type="match status" value="1"/>
</dbReference>
<keyword evidence="1" id="KW-0472">Membrane</keyword>
<organism evidence="2">
    <name type="scientific">viral metagenome</name>
    <dbReference type="NCBI Taxonomy" id="1070528"/>
    <lineage>
        <taxon>unclassified sequences</taxon>
        <taxon>metagenomes</taxon>
        <taxon>organismal metagenomes</taxon>
    </lineage>
</organism>
<dbReference type="Gene3D" id="2.60.120.200">
    <property type="match status" value="1"/>
</dbReference>
<keyword evidence="1" id="KW-0812">Transmembrane</keyword>